<reference evidence="1 2" key="1">
    <citation type="submission" date="2018-10" db="EMBL/GenBank/DDBJ databases">
        <authorList>
            <consortium name="Pathogen Informatics"/>
        </authorList>
    </citation>
    <scope>NUCLEOTIDE SEQUENCE [LARGE SCALE GENOMIC DNA]</scope>
</reference>
<name>A0A158QW61_MESCO</name>
<keyword evidence="2" id="KW-1185">Reference proteome</keyword>
<gene>
    <name evidence="1" type="ORF">MCOS_LOCUS9312</name>
</gene>
<sequence length="407" mass="44849">MQPSGCLHMRPRASVQVEFSQGRVSSRLNAPGLGVKSRLVTLGVSPVHPPPTHNTLDLPPPVLKRLIASRRLRICTIVVPTSARTHALLRESLGPFVYLPATRRSDSLVNILYAPPITRFDLHPAKSVRTTTRMSVFGSASCFARHHEMARLFLCLRKPINACECAHQGGLSWNRLGAAAPAPPHSIPPESHNAAEWTSYVPLVIRCLWLTAGSGGDHRSLSSQMLGQPLPSYQVWRLDTIVGMLYHGLPMSSTDTNIMVHTCAQELCVRPQHIRFRASSVALVIVLKALAQAGYSIIPPSPGLHPQPLNLFPQITSVTIKRGRLRPLVRHSMILYVSAAIIRVLSQTSCNFRSNRLHLALRCTNLKPRIISTGRTLRYYQIEFQVSGSGNKSGVALTLDTWDAADR</sequence>
<organism evidence="1 2">
    <name type="scientific">Mesocestoides corti</name>
    <name type="common">Flatworm</name>
    <dbReference type="NCBI Taxonomy" id="53468"/>
    <lineage>
        <taxon>Eukaryota</taxon>
        <taxon>Metazoa</taxon>
        <taxon>Spiralia</taxon>
        <taxon>Lophotrochozoa</taxon>
        <taxon>Platyhelminthes</taxon>
        <taxon>Cestoda</taxon>
        <taxon>Eucestoda</taxon>
        <taxon>Cyclophyllidea</taxon>
        <taxon>Mesocestoididae</taxon>
        <taxon>Mesocestoides</taxon>
    </lineage>
</organism>
<dbReference type="Proteomes" id="UP000267029">
    <property type="component" value="Unassembled WGS sequence"/>
</dbReference>
<evidence type="ECO:0000313" key="1">
    <source>
        <dbReference type="EMBL" id="VDD83309.1"/>
    </source>
</evidence>
<accession>A0A158QW61</accession>
<evidence type="ECO:0000313" key="2">
    <source>
        <dbReference type="Proteomes" id="UP000267029"/>
    </source>
</evidence>
<protein>
    <submittedName>
        <fullName evidence="1">Uncharacterized protein</fullName>
    </submittedName>
</protein>
<dbReference type="OrthoDB" id="10055441at2759"/>
<proteinExistence type="predicted"/>
<dbReference type="EMBL" id="UXSR01005689">
    <property type="protein sequence ID" value="VDD83309.1"/>
    <property type="molecule type" value="Genomic_DNA"/>
</dbReference>
<dbReference type="AlphaFoldDB" id="A0A158QW61"/>